<reference evidence="2" key="1">
    <citation type="submission" date="2013-01" db="EMBL/GenBank/DDBJ databases">
        <title>Draft Genome Sequence of a Mulberry Tree, Morus notabilis C.K. Schneid.</title>
        <authorList>
            <person name="He N."/>
            <person name="Zhao S."/>
        </authorList>
    </citation>
    <scope>NUCLEOTIDE SEQUENCE</scope>
</reference>
<dbReference type="AlphaFoldDB" id="W9QXQ2"/>
<evidence type="ECO:0000313" key="2">
    <source>
        <dbReference type="Proteomes" id="UP000030645"/>
    </source>
</evidence>
<accession>W9QXQ2</accession>
<proteinExistence type="predicted"/>
<sequence>MQKFGPFIPETGFAAPFRPHGNFTGKIDTNSKKDKDYPSLIQRALTDLDHPSNSNSTMQATLLDFSTKSIVLAKLSPQLKCYFPSRTPRPSSLVLASRVLDPYLILTV</sequence>
<organism evidence="1 2">
    <name type="scientific">Morus notabilis</name>
    <dbReference type="NCBI Taxonomy" id="981085"/>
    <lineage>
        <taxon>Eukaryota</taxon>
        <taxon>Viridiplantae</taxon>
        <taxon>Streptophyta</taxon>
        <taxon>Embryophyta</taxon>
        <taxon>Tracheophyta</taxon>
        <taxon>Spermatophyta</taxon>
        <taxon>Magnoliopsida</taxon>
        <taxon>eudicotyledons</taxon>
        <taxon>Gunneridae</taxon>
        <taxon>Pentapetalae</taxon>
        <taxon>rosids</taxon>
        <taxon>fabids</taxon>
        <taxon>Rosales</taxon>
        <taxon>Moraceae</taxon>
        <taxon>Moreae</taxon>
        <taxon>Morus</taxon>
    </lineage>
</organism>
<gene>
    <name evidence="1" type="ORF">L484_016440</name>
</gene>
<dbReference type="EMBL" id="KE344346">
    <property type="protein sequence ID" value="EXB57387.1"/>
    <property type="molecule type" value="Genomic_DNA"/>
</dbReference>
<evidence type="ECO:0000313" key="1">
    <source>
        <dbReference type="EMBL" id="EXB57387.1"/>
    </source>
</evidence>
<keyword evidence="2" id="KW-1185">Reference proteome</keyword>
<dbReference type="Proteomes" id="UP000030645">
    <property type="component" value="Unassembled WGS sequence"/>
</dbReference>
<name>W9QXQ2_9ROSA</name>
<protein>
    <submittedName>
        <fullName evidence="1">Uncharacterized protein</fullName>
    </submittedName>
</protein>